<protein>
    <submittedName>
        <fullName evidence="2">tRNA-specific adenosine deaminase</fullName>
        <ecNumber evidence="2">3.5.4.33</ecNumber>
    </submittedName>
</protein>
<dbReference type="SUPFAM" id="SSF53927">
    <property type="entry name" value="Cytidine deaminase-like"/>
    <property type="match status" value="1"/>
</dbReference>
<dbReference type="PROSITE" id="PS51747">
    <property type="entry name" value="CYT_DCMP_DEAMINASES_2"/>
    <property type="match status" value="1"/>
</dbReference>
<evidence type="ECO:0000259" key="1">
    <source>
        <dbReference type="PROSITE" id="PS51747"/>
    </source>
</evidence>
<reference evidence="2 3" key="1">
    <citation type="submission" date="2018-09" db="EMBL/GenBank/DDBJ databases">
        <authorList>
            <person name="Tagini F."/>
        </authorList>
    </citation>
    <scope>NUCLEOTIDE SEQUENCE [LARGE SCALE GENOMIC DNA]</scope>
    <source>
        <strain evidence="2 3">MK142</strain>
    </source>
</reference>
<dbReference type="Gene3D" id="3.40.140.10">
    <property type="entry name" value="Cytidine Deaminase, domain 2"/>
    <property type="match status" value="1"/>
</dbReference>
<dbReference type="PANTHER" id="PTHR11079">
    <property type="entry name" value="CYTOSINE DEAMINASE FAMILY MEMBER"/>
    <property type="match status" value="1"/>
</dbReference>
<dbReference type="EC" id="3.5.4.33" evidence="2"/>
<organism evidence="2 3">
    <name type="scientific">Mycobacterium pseudokansasii</name>
    <dbReference type="NCBI Taxonomy" id="2341080"/>
    <lineage>
        <taxon>Bacteria</taxon>
        <taxon>Bacillati</taxon>
        <taxon>Actinomycetota</taxon>
        <taxon>Actinomycetes</taxon>
        <taxon>Mycobacteriales</taxon>
        <taxon>Mycobacteriaceae</taxon>
        <taxon>Mycobacterium</taxon>
    </lineage>
</organism>
<dbReference type="GO" id="GO:0052717">
    <property type="term" value="F:tRNA-specific adenosine-34 deaminase activity"/>
    <property type="evidence" value="ECO:0007669"/>
    <property type="project" value="UniProtKB-EC"/>
</dbReference>
<gene>
    <name evidence="2" type="primary">tadA_1</name>
    <name evidence="2" type="ORF">LAUMK142_04020</name>
</gene>
<name>A0A498R0G8_9MYCO</name>
<dbReference type="Proteomes" id="UP000268285">
    <property type="component" value="Unassembled WGS sequence"/>
</dbReference>
<sequence length="225" mass="24371">MNRHSGHPASVGIVRRLSRRRLGASAIGASILAVTYPTGRVKADDGTAHCGDNPEPDDKSESALRRLLQYQPTAAELQQHESNMRVALEAAKTNQKFPFGAAIFDQTRNYPIVISVGNQSIDPISHSELVAINNMAAQEGAGKWSETTLYSTGEPCCMCMGAIVWIGIPRVVWGSSIKTIRNSGTSQIGIGALDVAARSHEMYTPQYCISGVLSDETDELFRIRP</sequence>
<dbReference type="InterPro" id="IPR002125">
    <property type="entry name" value="CMP_dCMP_dom"/>
</dbReference>
<keyword evidence="3" id="KW-1185">Reference proteome</keyword>
<keyword evidence="2" id="KW-0378">Hydrolase</keyword>
<dbReference type="GO" id="GO:0002100">
    <property type="term" value="P:tRNA wobble adenosine to inosine editing"/>
    <property type="evidence" value="ECO:0007669"/>
    <property type="project" value="TreeGrafter"/>
</dbReference>
<evidence type="ECO:0000313" key="2">
    <source>
        <dbReference type="EMBL" id="VBA53380.1"/>
    </source>
</evidence>
<dbReference type="InterPro" id="IPR016193">
    <property type="entry name" value="Cytidine_deaminase-like"/>
</dbReference>
<dbReference type="EMBL" id="UPHU01000001">
    <property type="protein sequence ID" value="VBA53380.1"/>
    <property type="molecule type" value="Genomic_DNA"/>
</dbReference>
<dbReference type="CDD" id="cd01285">
    <property type="entry name" value="nucleoside_deaminase"/>
    <property type="match status" value="1"/>
</dbReference>
<proteinExistence type="predicted"/>
<evidence type="ECO:0000313" key="3">
    <source>
        <dbReference type="Proteomes" id="UP000268285"/>
    </source>
</evidence>
<dbReference type="PANTHER" id="PTHR11079:SF203">
    <property type="entry name" value="CMP_DCMP-TYPE DEAMINASE DOMAIN-CONTAINING PROTEIN"/>
    <property type="match status" value="1"/>
</dbReference>
<dbReference type="Pfam" id="PF00383">
    <property type="entry name" value="dCMP_cyt_deam_1"/>
    <property type="match status" value="1"/>
</dbReference>
<accession>A0A498R0G8</accession>
<feature type="domain" description="CMP/dCMP-type deaminase" evidence="1">
    <location>
        <begin position="78"/>
        <end position="187"/>
    </location>
</feature>
<dbReference type="AlphaFoldDB" id="A0A498R0G8"/>